<evidence type="ECO:0000313" key="2">
    <source>
        <dbReference type="EMBL" id="GJM64560.1"/>
    </source>
</evidence>
<dbReference type="RefSeq" id="WP_338239622.1">
    <property type="nucleotide sequence ID" value="NZ_BQKE01000006.1"/>
</dbReference>
<gene>
    <name evidence="2" type="ORF">PEDI_51120</name>
</gene>
<keyword evidence="3" id="KW-1185">Reference proteome</keyword>
<evidence type="ECO:0008006" key="4">
    <source>
        <dbReference type="Google" id="ProtNLM"/>
    </source>
</evidence>
<comment type="caution">
    <text evidence="2">The sequence shown here is derived from an EMBL/GenBank/DDBJ whole genome shotgun (WGS) entry which is preliminary data.</text>
</comment>
<evidence type="ECO:0000256" key="1">
    <source>
        <dbReference type="SAM" id="SignalP"/>
    </source>
</evidence>
<feature type="signal peptide" evidence="1">
    <location>
        <begin position="1"/>
        <end position="20"/>
    </location>
</feature>
<dbReference type="Proteomes" id="UP001310022">
    <property type="component" value="Unassembled WGS sequence"/>
</dbReference>
<dbReference type="EMBL" id="BQKE01000006">
    <property type="protein sequence ID" value="GJM64560.1"/>
    <property type="molecule type" value="Genomic_DNA"/>
</dbReference>
<protein>
    <recommendedName>
        <fullName evidence="4">Type IX secretion system membrane protein PorP/SprF</fullName>
    </recommendedName>
</protein>
<organism evidence="2 3">
    <name type="scientific">Persicobacter diffluens</name>
    <dbReference type="NCBI Taxonomy" id="981"/>
    <lineage>
        <taxon>Bacteria</taxon>
        <taxon>Pseudomonadati</taxon>
        <taxon>Bacteroidota</taxon>
        <taxon>Cytophagia</taxon>
        <taxon>Cytophagales</taxon>
        <taxon>Persicobacteraceae</taxon>
        <taxon>Persicobacter</taxon>
    </lineage>
</organism>
<dbReference type="AlphaFoldDB" id="A0AAN4W4T0"/>
<reference evidence="2 3" key="1">
    <citation type="submission" date="2021-12" db="EMBL/GenBank/DDBJ databases">
        <title>Genome sequencing of bacteria with rrn-lacking chromosome and rrn-plasmid.</title>
        <authorList>
            <person name="Anda M."/>
            <person name="Iwasaki W."/>
        </authorList>
    </citation>
    <scope>NUCLEOTIDE SEQUENCE [LARGE SCALE GENOMIC DNA]</scope>
    <source>
        <strain evidence="2 3">NBRC 15940</strain>
    </source>
</reference>
<evidence type="ECO:0000313" key="3">
    <source>
        <dbReference type="Proteomes" id="UP001310022"/>
    </source>
</evidence>
<name>A0AAN4W4T0_9BACT</name>
<keyword evidence="1" id="KW-0732">Signal</keyword>
<accession>A0AAN4W4T0</accession>
<sequence length="348" mass="39496">MKKSLLFVLFLQIVAFSAIGQVSNLSIDDDYQHYRDSLKTTEYPWHLPIMGAKVRKMGFDIPYPNGFMFSYGHSSQDIFINNLEVGFHPDQMVGVDELARFQSIQSNVNAFVLKYDFWLFPFLNFFGLAGHINSTTNVHLALPFDLKFQTNNQGNTLGWGMVAAGGIGPLVVSGNLVNTWTWVPSLDRPSNTMVVDGRIGYMMRFPHKPQRNLVFLVGVEYMRLNPQSEGDVNLEKLLGISPQMKQDAGQQLDQWYDGLSNVEQGLVEGVYNGLSGWLNSSDPITMDYRFRKGLHHPMSMTAGVNFQYSHRWSYNLMSTFLGSRKQVVFSLNYRFGIKGNNVMSGFTF</sequence>
<proteinExistence type="predicted"/>
<feature type="chain" id="PRO_5042877590" description="Type IX secretion system membrane protein PorP/SprF" evidence="1">
    <location>
        <begin position="21"/>
        <end position="348"/>
    </location>
</feature>